<dbReference type="AlphaFoldDB" id="A0A382YY10"/>
<organism evidence="1">
    <name type="scientific">marine metagenome</name>
    <dbReference type="NCBI Taxonomy" id="408172"/>
    <lineage>
        <taxon>unclassified sequences</taxon>
        <taxon>metagenomes</taxon>
        <taxon>ecological metagenomes</taxon>
    </lineage>
</organism>
<dbReference type="Gene3D" id="2.120.10.90">
    <property type="entry name" value="DNA gyrase/topoisomerase IV, subunit A, C-terminal"/>
    <property type="match status" value="1"/>
</dbReference>
<dbReference type="GO" id="GO:0009330">
    <property type="term" value="C:DNA topoisomerase type II (double strand cut, ATP-hydrolyzing) complex"/>
    <property type="evidence" value="ECO:0007669"/>
    <property type="project" value="TreeGrafter"/>
</dbReference>
<accession>A0A382YY10</accession>
<dbReference type="PANTHER" id="PTHR43493">
    <property type="entry name" value="DNA GYRASE/TOPOISOMERASE SUBUNIT A"/>
    <property type="match status" value="1"/>
</dbReference>
<dbReference type="SUPFAM" id="SSF101904">
    <property type="entry name" value="GyrA/ParC C-terminal domain-like"/>
    <property type="match status" value="1"/>
</dbReference>
<protein>
    <recommendedName>
        <fullName evidence="2">DNA gyrase subunit A</fullName>
    </recommendedName>
</protein>
<dbReference type="GO" id="GO:0006265">
    <property type="term" value="P:DNA topological change"/>
    <property type="evidence" value="ECO:0007669"/>
    <property type="project" value="InterPro"/>
</dbReference>
<dbReference type="InterPro" id="IPR006691">
    <property type="entry name" value="GyrA/parC_rep"/>
</dbReference>
<dbReference type="InterPro" id="IPR035516">
    <property type="entry name" value="Gyrase/topoIV_suA_C"/>
</dbReference>
<dbReference type="GO" id="GO:0003677">
    <property type="term" value="F:DNA binding"/>
    <property type="evidence" value="ECO:0007669"/>
    <property type="project" value="InterPro"/>
</dbReference>
<proteinExistence type="predicted"/>
<evidence type="ECO:0008006" key="2">
    <source>
        <dbReference type="Google" id="ProtNLM"/>
    </source>
</evidence>
<gene>
    <name evidence="1" type="ORF">METZ01_LOCUS440988</name>
</gene>
<dbReference type="PANTHER" id="PTHR43493:SF5">
    <property type="entry name" value="DNA GYRASE SUBUNIT A, CHLOROPLASTIC_MITOCHONDRIAL"/>
    <property type="match status" value="1"/>
</dbReference>
<dbReference type="EMBL" id="UINC01179450">
    <property type="protein sequence ID" value="SVD88134.1"/>
    <property type="molecule type" value="Genomic_DNA"/>
</dbReference>
<dbReference type="GO" id="GO:0005524">
    <property type="term" value="F:ATP binding"/>
    <property type="evidence" value="ECO:0007669"/>
    <property type="project" value="InterPro"/>
</dbReference>
<reference evidence="1" key="1">
    <citation type="submission" date="2018-05" db="EMBL/GenBank/DDBJ databases">
        <authorList>
            <person name="Lanie J.A."/>
            <person name="Ng W.-L."/>
            <person name="Kazmierczak K.M."/>
            <person name="Andrzejewski T.M."/>
            <person name="Davidsen T.M."/>
            <person name="Wayne K.J."/>
            <person name="Tettelin H."/>
            <person name="Glass J.I."/>
            <person name="Rusch D."/>
            <person name="Podicherti R."/>
            <person name="Tsui H.-C.T."/>
            <person name="Winkler M.E."/>
        </authorList>
    </citation>
    <scope>NUCLEOTIDE SEQUENCE</scope>
</reference>
<dbReference type="Pfam" id="PF03989">
    <property type="entry name" value="DNA_gyraseA_C"/>
    <property type="match status" value="5"/>
</dbReference>
<name>A0A382YY10_9ZZZZ</name>
<evidence type="ECO:0000313" key="1">
    <source>
        <dbReference type="EMBL" id="SVD88134.1"/>
    </source>
</evidence>
<dbReference type="GO" id="GO:0003918">
    <property type="term" value="F:DNA topoisomerase type II (double strand cut, ATP-hydrolyzing) activity"/>
    <property type="evidence" value="ECO:0007669"/>
    <property type="project" value="TreeGrafter"/>
</dbReference>
<sequence>SAGRAAKGRPLVNLIQLNEGERITSMVPVEEYEEGHFVLMATKSGTVKKTPLKEFSNQRKSGKRAITLVGDDELVGTTVTDGKRFVMLVSNAGKAAHFSESEVRSMGRSARGVRGIKLDKDQQVISLIIPKEDTSILTVSENGYGKRSKSSDFRKTRRGAKGVIAMQTSERNGQLIGAAQVSDEDQLMLITNRGMLVRTKAFEISVIGRNTQGVTVIKLKEGENLISLAPVGEEFIDEV</sequence>
<feature type="non-terminal residue" evidence="1">
    <location>
        <position position="1"/>
    </location>
</feature>
<dbReference type="InterPro" id="IPR050220">
    <property type="entry name" value="Type_II_DNA_Topoisomerases"/>
</dbReference>
<dbReference type="GO" id="GO:0005737">
    <property type="term" value="C:cytoplasm"/>
    <property type="evidence" value="ECO:0007669"/>
    <property type="project" value="TreeGrafter"/>
</dbReference>